<dbReference type="AlphaFoldDB" id="M6ZK35"/>
<dbReference type="EMBL" id="AKWN02000300">
    <property type="protein sequence ID" value="EMP06843.1"/>
    <property type="molecule type" value="Genomic_DNA"/>
</dbReference>
<organism evidence="1 2">
    <name type="scientific">Leptospira interrogans serovar Pyrogenes str. 200701872</name>
    <dbReference type="NCBI Taxonomy" id="1193029"/>
    <lineage>
        <taxon>Bacteria</taxon>
        <taxon>Pseudomonadati</taxon>
        <taxon>Spirochaetota</taxon>
        <taxon>Spirochaetia</taxon>
        <taxon>Leptospirales</taxon>
        <taxon>Leptospiraceae</taxon>
        <taxon>Leptospira</taxon>
    </lineage>
</organism>
<name>M6ZK35_LEPIR</name>
<protein>
    <submittedName>
        <fullName evidence="1">Uncharacterized protein</fullName>
    </submittedName>
</protein>
<evidence type="ECO:0000313" key="1">
    <source>
        <dbReference type="EMBL" id="EMP06843.1"/>
    </source>
</evidence>
<dbReference type="Proteomes" id="UP000012117">
    <property type="component" value="Unassembled WGS sequence"/>
</dbReference>
<gene>
    <name evidence="1" type="ORF">LEP1GSC124_3190</name>
</gene>
<sequence length="66" mass="7495">MSSDADLSLPDLLLLESLLESDLEELDELEELEELLLFFLSSSFFTTSFSFSFNFCSSFLTASFSF</sequence>
<accession>M6ZK35</accession>
<reference evidence="1 2" key="1">
    <citation type="submission" date="2013-01" db="EMBL/GenBank/DDBJ databases">
        <authorList>
            <person name="Harkins D.M."/>
            <person name="Durkin A.S."/>
            <person name="Brinkac L.M."/>
            <person name="Haft D.H."/>
            <person name="Selengut J.D."/>
            <person name="Sanka R."/>
            <person name="DePew J."/>
            <person name="Purushe J."/>
            <person name="Picardeau M."/>
            <person name="Werts C."/>
            <person name="Goarant C."/>
            <person name="Vinetz J.M."/>
            <person name="Sutton G.G."/>
            <person name="Nierman W.C."/>
            <person name="Fouts D.E."/>
        </authorList>
    </citation>
    <scope>NUCLEOTIDE SEQUENCE [LARGE SCALE GENOMIC DNA]</scope>
    <source>
        <strain evidence="1 2">200701872</strain>
    </source>
</reference>
<dbReference type="BioCyc" id="LINT1193029:G11R4-972-MONOMER"/>
<evidence type="ECO:0000313" key="2">
    <source>
        <dbReference type="Proteomes" id="UP000012117"/>
    </source>
</evidence>
<comment type="caution">
    <text evidence="1">The sequence shown here is derived from an EMBL/GenBank/DDBJ whole genome shotgun (WGS) entry which is preliminary data.</text>
</comment>
<proteinExistence type="predicted"/>